<feature type="domain" description="Arsenite oxidase subunit AioA/Iodate reductase subunit IdrA 3Fe-4S cluster" evidence="6">
    <location>
        <begin position="23"/>
        <end position="115"/>
    </location>
</feature>
<dbReference type="InterPro" id="IPR014066">
    <property type="entry name" value="AioA/IdrA_lsu"/>
</dbReference>
<dbReference type="EMBL" id="CP017111">
    <property type="protein sequence ID" value="AOO66629.1"/>
    <property type="molecule type" value="Genomic_DNA"/>
</dbReference>
<protein>
    <submittedName>
        <fullName evidence="7">Arsenite oxidase subunit AioA</fullName>
    </submittedName>
</protein>
<name>A0A1D7TNQ5_9BACT</name>
<dbReference type="STRING" id="1193502.SHALO_2877"/>
<keyword evidence="1" id="KW-0479">Metal-binding</keyword>
<accession>A0A1D7TNQ5</accession>
<dbReference type="GO" id="GO:0016020">
    <property type="term" value="C:membrane"/>
    <property type="evidence" value="ECO:0007669"/>
    <property type="project" value="TreeGrafter"/>
</dbReference>
<evidence type="ECO:0000256" key="2">
    <source>
        <dbReference type="ARBA" id="ARBA00023004"/>
    </source>
</evidence>
<dbReference type="InterPro" id="IPR009010">
    <property type="entry name" value="Asp_de-COase-like_dom_sf"/>
</dbReference>
<reference evidence="8" key="1">
    <citation type="submission" date="2016-08" db="EMBL/GenBank/DDBJ databases">
        <title>Complete genome sequence of the organohalide-respiring Epsilonproteobacterium Sulfurospirillum halorespirans.</title>
        <authorList>
            <person name="Goris T."/>
            <person name="Zimmermann J."/>
            <person name="Schenz B."/>
            <person name="Lemos M."/>
            <person name="Hackermueller J."/>
            <person name="Diekert G."/>
        </authorList>
    </citation>
    <scope>NUCLEOTIDE SEQUENCE [LARGE SCALE GENOMIC DNA]</scope>
    <source>
        <strain>DSM 13726</strain>
        <strain evidence="8">PCE-M2</strain>
    </source>
</reference>
<gene>
    <name evidence="7" type="ORF">SHALO_2877</name>
</gene>
<dbReference type="Pfam" id="PF01568">
    <property type="entry name" value="Molydop_binding"/>
    <property type="match status" value="1"/>
</dbReference>
<evidence type="ECO:0000256" key="1">
    <source>
        <dbReference type="ARBA" id="ARBA00022723"/>
    </source>
</evidence>
<organism evidence="7 8">
    <name type="scientific">Sulfurospirillum halorespirans DSM 13726</name>
    <dbReference type="NCBI Taxonomy" id="1193502"/>
    <lineage>
        <taxon>Bacteria</taxon>
        <taxon>Pseudomonadati</taxon>
        <taxon>Campylobacterota</taxon>
        <taxon>Epsilonproteobacteria</taxon>
        <taxon>Campylobacterales</taxon>
        <taxon>Sulfurospirillaceae</taxon>
        <taxon>Sulfurospirillum</taxon>
    </lineage>
</organism>
<dbReference type="Gene3D" id="3.40.50.740">
    <property type="match status" value="1"/>
</dbReference>
<dbReference type="SUPFAM" id="SSF50692">
    <property type="entry name" value="ADC-like"/>
    <property type="match status" value="1"/>
</dbReference>
<dbReference type="InterPro" id="IPR006656">
    <property type="entry name" value="Mopterin_OxRdtase"/>
</dbReference>
<feature type="domain" description="Molybdopterin dinucleotide-binding" evidence="5">
    <location>
        <begin position="695"/>
        <end position="800"/>
    </location>
</feature>
<keyword evidence="8" id="KW-1185">Reference proteome</keyword>
<dbReference type="InterPro" id="IPR050123">
    <property type="entry name" value="Prok_molybdopt-oxidoreductase"/>
</dbReference>
<evidence type="ECO:0000259" key="5">
    <source>
        <dbReference type="Pfam" id="PF01568"/>
    </source>
</evidence>
<dbReference type="InterPro" id="IPR041632">
    <property type="entry name" value="AioA/IdrA_3Fe-4S"/>
</dbReference>
<keyword evidence="3" id="KW-0411">Iron-sulfur</keyword>
<dbReference type="GO" id="GO:0022904">
    <property type="term" value="P:respiratory electron transport chain"/>
    <property type="evidence" value="ECO:0007669"/>
    <property type="project" value="TreeGrafter"/>
</dbReference>
<dbReference type="KEGG" id="shal:SHALO_2877"/>
<evidence type="ECO:0000259" key="6">
    <source>
        <dbReference type="Pfam" id="PF18465"/>
    </source>
</evidence>
<dbReference type="GO" id="GO:0003954">
    <property type="term" value="F:NADH dehydrogenase activity"/>
    <property type="evidence" value="ECO:0007669"/>
    <property type="project" value="TreeGrafter"/>
</dbReference>
<dbReference type="InterPro" id="IPR006657">
    <property type="entry name" value="MoPterin_dinucl-bd_dom"/>
</dbReference>
<dbReference type="NCBIfam" id="TIGR02693">
    <property type="entry name" value="arsenite_ox_L"/>
    <property type="match status" value="1"/>
</dbReference>
<dbReference type="PATRIC" id="fig|1193502.14.peg.2912"/>
<dbReference type="SUPFAM" id="SSF53706">
    <property type="entry name" value="Formate dehydrogenase/DMSO reductase, domains 1-3"/>
    <property type="match status" value="1"/>
</dbReference>
<dbReference type="Pfam" id="PF18465">
    <property type="entry name" value="Rieske_3"/>
    <property type="match status" value="1"/>
</dbReference>
<dbReference type="RefSeq" id="WP_069479145.1">
    <property type="nucleotide sequence ID" value="NZ_CP017111.1"/>
</dbReference>
<dbReference type="Pfam" id="PF00384">
    <property type="entry name" value="Molybdopterin"/>
    <property type="match status" value="1"/>
</dbReference>
<evidence type="ECO:0000313" key="8">
    <source>
        <dbReference type="Proteomes" id="UP000094609"/>
    </source>
</evidence>
<dbReference type="GO" id="GO:0043546">
    <property type="term" value="F:molybdopterin cofactor binding"/>
    <property type="evidence" value="ECO:0007669"/>
    <property type="project" value="InterPro"/>
</dbReference>
<dbReference type="Proteomes" id="UP000094609">
    <property type="component" value="Chromosome"/>
</dbReference>
<dbReference type="PANTHER" id="PTHR43105">
    <property type="entry name" value="RESPIRATORY NITRATE REDUCTASE"/>
    <property type="match status" value="1"/>
</dbReference>
<sequence length="823" mass="90893">MALTLNDRLPIPHKNAEVKNVTCEFCIVGCGYKSYKWPLGTEGTYKDNALGIDLSQQQPTYGDWCSERMFNTITDRDGKKYNLMVIPDKTCVVNVGQNSVRGGMMGVSTFNVASATRDRLKEPQVFRGGMLMESSWEEATTIIAKVYKKIIDNDGADEISHKTFDHGGGGGGFENTWGTGKLFHSAIGTTSASIHNRPAYNSEVHSSREMGVGELNSSYYDTSISDTMLVIGCNPYECQTNLFNIHMQANLDGSTLEDKKREYDKGESLGKGKIIFIDPRRTASITNSIAIAGKENVLHLQIKPAQDITLMNALVSYIIEQGWEAKEFIKNHTENFDAMYKVNKVSLEYASSITNISVADIKKAAEWIAKPKPSGHRPRNAIYYEKGIIWGIKNYENVASIVNLALLTHSVGRVGTGVCRAGGHQEGYTRPEYHGPSRQNLAVIDTDIIQGKYLVYSIWGTNPFGQSIATQRLRNAVNKRSQIVKDAINGYHGNNLDELCDIIYNACKSGGLFVVDIDIYPTQSSERAHIVLPAATTMEMNLTSMSGERRMRLSEKVMDAPGTAKPDCLIAADIANALKAEYLKAGNKEMAKRFEGFEWKNEEDSFKDGFAGQGSKMASQGGPTGTLATYKLLRDAGNNGVQLPIVKVDNGKLLGTRLHYTDGKFGTKSGRATFLPTPQPAMPKQVAKQVKRYKYWVNTGRINEVWQSNYHTGRLEFTAKRWPMAPLEVHPSDAKELGITSGDIVQLNNDYGSTRAIAIVTDAVRKGEVFGAFGFQNSIINDLCTDYVDPDTKIPFYKGTAANIVKVGRSEGLIKDMTFLERA</sequence>
<evidence type="ECO:0000259" key="4">
    <source>
        <dbReference type="Pfam" id="PF00384"/>
    </source>
</evidence>
<dbReference type="GO" id="GO:0051536">
    <property type="term" value="F:iron-sulfur cluster binding"/>
    <property type="evidence" value="ECO:0007669"/>
    <property type="project" value="UniProtKB-KW"/>
</dbReference>
<dbReference type="Gene3D" id="3.40.228.10">
    <property type="entry name" value="Dimethylsulfoxide Reductase, domain 2"/>
    <property type="match status" value="1"/>
</dbReference>
<evidence type="ECO:0000256" key="3">
    <source>
        <dbReference type="ARBA" id="ARBA00023014"/>
    </source>
</evidence>
<evidence type="ECO:0000313" key="7">
    <source>
        <dbReference type="EMBL" id="AOO66629.1"/>
    </source>
</evidence>
<dbReference type="GO" id="GO:0046872">
    <property type="term" value="F:metal ion binding"/>
    <property type="evidence" value="ECO:0007669"/>
    <property type="project" value="UniProtKB-KW"/>
</dbReference>
<dbReference type="Gene3D" id="3.30.200.200">
    <property type="match status" value="1"/>
</dbReference>
<keyword evidence="2" id="KW-0408">Iron</keyword>
<dbReference type="Gene3D" id="2.40.40.20">
    <property type="match status" value="1"/>
</dbReference>
<dbReference type="AlphaFoldDB" id="A0A1D7TNQ5"/>
<feature type="domain" description="Molybdopterin oxidoreductase" evidence="4">
    <location>
        <begin position="119"/>
        <end position="576"/>
    </location>
</feature>
<proteinExistence type="predicted"/>
<dbReference type="PANTHER" id="PTHR43105:SF10">
    <property type="entry name" value="NADH-QUINONE OXIDOREDUCTASE SUBUNIT G"/>
    <property type="match status" value="1"/>
</dbReference>